<feature type="domain" description="Hydantoinase A/oxoprolinase" evidence="1">
    <location>
        <begin position="14"/>
        <end position="182"/>
    </location>
</feature>
<reference evidence="4" key="1">
    <citation type="submission" date="2018-04" db="EMBL/GenBank/DDBJ databases">
        <title>Complete genome sequence of Sulfodiicoccus acidiphilus strain HS-1.</title>
        <authorList>
            <person name="Sakai H.D."/>
            <person name="Kurosawa N."/>
        </authorList>
    </citation>
    <scope>NUCLEOTIDE SEQUENCE [LARGE SCALE GENOMIC DNA]</scope>
    <source>
        <strain evidence="4">HS-1</strain>
    </source>
</reference>
<dbReference type="GO" id="GO:0005829">
    <property type="term" value="C:cytosol"/>
    <property type="evidence" value="ECO:0007669"/>
    <property type="project" value="TreeGrafter"/>
</dbReference>
<dbReference type="InterPro" id="IPR049517">
    <property type="entry name" value="ACX-like_C"/>
</dbReference>
<dbReference type="Pfam" id="PF01968">
    <property type="entry name" value="Hydantoinase_A"/>
    <property type="match status" value="1"/>
</dbReference>
<dbReference type="Pfam" id="PF19278">
    <property type="entry name" value="Hydant_A_C"/>
    <property type="match status" value="1"/>
</dbReference>
<dbReference type="GO" id="GO:0017168">
    <property type="term" value="F:5-oxoprolinase (ATP-hydrolyzing) activity"/>
    <property type="evidence" value="ECO:0007669"/>
    <property type="project" value="TreeGrafter"/>
</dbReference>
<gene>
    <name evidence="3" type="ORF">HS1genome_1950</name>
</gene>
<dbReference type="Proteomes" id="UP000276741">
    <property type="component" value="Chromosome"/>
</dbReference>
<evidence type="ECO:0000259" key="1">
    <source>
        <dbReference type="Pfam" id="PF01968"/>
    </source>
</evidence>
<proteinExistence type="predicted"/>
<dbReference type="PANTHER" id="PTHR11365">
    <property type="entry name" value="5-OXOPROLINASE RELATED"/>
    <property type="match status" value="1"/>
</dbReference>
<dbReference type="InterPro" id="IPR002821">
    <property type="entry name" value="Hydantoinase_A"/>
</dbReference>
<dbReference type="AlphaFoldDB" id="A0A348B5V9"/>
<dbReference type="PANTHER" id="PTHR11365:SF23">
    <property type="entry name" value="HYPOTHETICAL 5-OXOPROLINASE (EUROFUNG)-RELATED"/>
    <property type="match status" value="1"/>
</dbReference>
<organism evidence="3 4">
    <name type="scientific">Sulfodiicoccus acidiphilus</name>
    <dbReference type="NCBI Taxonomy" id="1670455"/>
    <lineage>
        <taxon>Archaea</taxon>
        <taxon>Thermoproteota</taxon>
        <taxon>Thermoprotei</taxon>
        <taxon>Sulfolobales</taxon>
        <taxon>Sulfolobaceae</taxon>
        <taxon>Sulfodiicoccus</taxon>
    </lineage>
</organism>
<protein>
    <submittedName>
        <fullName evidence="3">Uncharacterized protein</fullName>
    </submittedName>
</protein>
<name>A0A348B5V9_9CREN</name>
<keyword evidence="4" id="KW-1185">Reference proteome</keyword>
<accession>A0A348B5V9</accession>
<evidence type="ECO:0000313" key="4">
    <source>
        <dbReference type="Proteomes" id="UP000276741"/>
    </source>
</evidence>
<dbReference type="GO" id="GO:0006749">
    <property type="term" value="P:glutathione metabolic process"/>
    <property type="evidence" value="ECO:0007669"/>
    <property type="project" value="TreeGrafter"/>
</dbReference>
<sequence>MGGRTHHGRVVKGSGYPIRFPFVDLAEVSAGGGTVIWRDDASALRVGPLSTGADPGPACYGKGGTSPTLTDGSLVMGWVPEQLAEGLKLRKDLAVSALRTLGEEVEVAFQASELASLEMARAMRLVTVERGLDPSSFTLFAFGGAGPQYALRLAEEMEVRKVVVPPHPGLFSALGVMSADRRLESAASYPRDLESAYRKLEGLLRSRFPEASKFLRYADVRYEGQGWELTVPVEDVSKVREVFEERHLKTYGFTLQREVEVVTVRVFAVAPGLRVSTRAPVLDREPSVKEREVFLDGWTKASVYRREELPEGFEVKGPAVVEEYSSTTVVRRGWRLTVHQTGALVMER</sequence>
<dbReference type="InterPro" id="IPR045079">
    <property type="entry name" value="Oxoprolinase-like"/>
</dbReference>
<feature type="domain" description="Acetophenone carboxylase-like C-terminal" evidence="2">
    <location>
        <begin position="278"/>
        <end position="338"/>
    </location>
</feature>
<dbReference type="KEGG" id="sacd:HS1genome_1950"/>
<evidence type="ECO:0000313" key="3">
    <source>
        <dbReference type="EMBL" id="BBD73561.1"/>
    </source>
</evidence>
<dbReference type="EMBL" id="AP018553">
    <property type="protein sequence ID" value="BBD73561.1"/>
    <property type="molecule type" value="Genomic_DNA"/>
</dbReference>
<evidence type="ECO:0000259" key="2">
    <source>
        <dbReference type="Pfam" id="PF19278"/>
    </source>
</evidence>